<dbReference type="EMBL" id="JAGIOA010000001">
    <property type="protein sequence ID" value="MBP2377940.1"/>
    <property type="molecule type" value="Genomic_DNA"/>
</dbReference>
<dbReference type="RefSeq" id="WP_210097232.1">
    <property type="nucleotide sequence ID" value="NZ_BAAAIO010000001.1"/>
</dbReference>
<reference evidence="1 2" key="1">
    <citation type="submission" date="2021-03" db="EMBL/GenBank/DDBJ databases">
        <title>Sequencing the genomes of 1000 actinobacteria strains.</title>
        <authorList>
            <person name="Klenk H.-P."/>
        </authorList>
    </citation>
    <scope>NUCLEOTIDE SEQUENCE [LARGE SCALE GENOMIC DNA]</scope>
    <source>
        <strain evidence="1 2">DSM 13468</strain>
    </source>
</reference>
<proteinExistence type="predicted"/>
<name>A0ABS4WP16_9MICO</name>
<dbReference type="Proteomes" id="UP000703720">
    <property type="component" value="Unassembled WGS sequence"/>
</dbReference>
<gene>
    <name evidence="1" type="ORF">JOF42_001435</name>
</gene>
<keyword evidence="2" id="KW-1185">Reference proteome</keyword>
<evidence type="ECO:0000313" key="2">
    <source>
        <dbReference type="Proteomes" id="UP000703720"/>
    </source>
</evidence>
<sequence length="272" mass="29955">MSTTLDTERRQRTPELFIEADLGPSVDSIHLASVVENLALTVQSFAAIGLLGQALGQLQSSLSSNADLTVTQLESELDRWGIRVADVDELGHAMHQAALNGTEKPGVALARAVTAVPLVLAGLGEREEIRSRSRELHYRNPLEWILEVAPLAVGGVVSLVWVVKQFQDARKLRWDTALVREQVLKARFDRNQRTEDLRRGAAYLAELRGDEGTSGERAISMALVKATLAFELRTNGISSKGAEQTARRLELLPETLQMMMRTEDSDSDSDSR</sequence>
<organism evidence="1 2">
    <name type="scientific">Microbacterium phyllosphaerae</name>
    <dbReference type="NCBI Taxonomy" id="124798"/>
    <lineage>
        <taxon>Bacteria</taxon>
        <taxon>Bacillati</taxon>
        <taxon>Actinomycetota</taxon>
        <taxon>Actinomycetes</taxon>
        <taxon>Micrococcales</taxon>
        <taxon>Microbacteriaceae</taxon>
        <taxon>Microbacterium</taxon>
    </lineage>
</organism>
<evidence type="ECO:0000313" key="1">
    <source>
        <dbReference type="EMBL" id="MBP2377940.1"/>
    </source>
</evidence>
<comment type="caution">
    <text evidence="1">The sequence shown here is derived from an EMBL/GenBank/DDBJ whole genome shotgun (WGS) entry which is preliminary data.</text>
</comment>
<protein>
    <submittedName>
        <fullName evidence="1">Uncharacterized protein</fullName>
    </submittedName>
</protein>
<accession>A0ABS4WP16</accession>